<proteinExistence type="predicted"/>
<sequence>MEEKVLGAYADGSEIRYIAKCFEMTEEEVLAVLHNFRDKSRHKRSFTDDFKKLVAERDLKFSRRQIAVELGINVATVKKSCEQFGNALKDKAVSDNAYTLVEGVENLEVCPSCHSGKVNAIESITDNLNTKGIYCMNCGDEHFIMNDLIYKVNFEYLEE</sequence>
<keyword evidence="2" id="KW-1185">Reference proteome</keyword>
<dbReference type="Proteomes" id="UP000594029">
    <property type="component" value="Segment"/>
</dbReference>
<dbReference type="EMBL" id="MW084976">
    <property type="protein sequence ID" value="QOV08279.1"/>
    <property type="molecule type" value="Genomic_DNA"/>
</dbReference>
<evidence type="ECO:0000313" key="2">
    <source>
        <dbReference type="Proteomes" id="UP000594029"/>
    </source>
</evidence>
<name>A0A7S6RB38_9CAUD</name>
<evidence type="ECO:0000313" key="1">
    <source>
        <dbReference type="EMBL" id="QOV08279.1"/>
    </source>
</evidence>
<organism evidence="1 2">
    <name type="scientific">Bacillus phage Kirov</name>
    <dbReference type="NCBI Taxonomy" id="2783539"/>
    <lineage>
        <taxon>Viruses</taxon>
        <taxon>Duplodnaviria</taxon>
        <taxon>Heunggongvirae</taxon>
        <taxon>Uroviricota</taxon>
        <taxon>Caudoviricetes</taxon>
        <taxon>Andregratiavirinae</taxon>
        <taxon>Kirovvirus</taxon>
        <taxon>Kirovvirus kirov</taxon>
    </lineage>
</organism>
<gene>
    <name evidence="1" type="ORF">Kirov_80</name>
</gene>
<protein>
    <submittedName>
        <fullName evidence="1">HTH domain containing protein</fullName>
    </submittedName>
</protein>
<accession>A0A7S6RB38</accession>
<reference evidence="1 2" key="1">
    <citation type="submission" date="2020-10" db="EMBL/GenBank/DDBJ databases">
        <authorList>
            <person name="Kazantseva O.A."/>
            <person name="Piligrimova E.G."/>
            <person name="Shadrin A.M."/>
        </authorList>
    </citation>
    <scope>NUCLEOTIDE SEQUENCE [LARGE SCALE GENOMIC DNA]</scope>
</reference>